<keyword evidence="2" id="KW-0503">Monooxygenase</keyword>
<dbReference type="GO" id="GO:0004497">
    <property type="term" value="F:monooxygenase activity"/>
    <property type="evidence" value="ECO:0007669"/>
    <property type="project" value="UniProtKB-KW"/>
</dbReference>
<organism evidence="2 3">
    <name type="scientific">Bombella saccharophila</name>
    <dbReference type="NCBI Taxonomy" id="2967338"/>
    <lineage>
        <taxon>Bacteria</taxon>
        <taxon>Pseudomonadati</taxon>
        <taxon>Pseudomonadota</taxon>
        <taxon>Alphaproteobacteria</taxon>
        <taxon>Acetobacterales</taxon>
        <taxon>Acetobacteraceae</taxon>
        <taxon>Bombella</taxon>
    </lineage>
</organism>
<gene>
    <name evidence="2" type="ORF">NQF64_05835</name>
</gene>
<dbReference type="Proteomes" id="UP001165648">
    <property type="component" value="Unassembled WGS sequence"/>
</dbReference>
<dbReference type="RefSeq" id="WP_155572685.1">
    <property type="nucleotide sequence ID" value="NZ_JANIDW010000002.1"/>
</dbReference>
<keyword evidence="3" id="KW-1185">Reference proteome</keyword>
<dbReference type="InterPro" id="IPR011008">
    <property type="entry name" value="Dimeric_a/b-barrel"/>
</dbReference>
<dbReference type="EMBL" id="JANIDW010000002">
    <property type="protein sequence ID" value="MCX5614762.1"/>
    <property type="molecule type" value="Genomic_DNA"/>
</dbReference>
<proteinExistence type="predicted"/>
<dbReference type="Gene3D" id="3.30.70.100">
    <property type="match status" value="1"/>
</dbReference>
<evidence type="ECO:0000313" key="3">
    <source>
        <dbReference type="Proteomes" id="UP001165648"/>
    </source>
</evidence>
<accession>A0ABT3WAD2</accession>
<name>A0ABT3WAD2_9PROT</name>
<reference evidence="2 3" key="1">
    <citation type="submission" date="2022-07" db="EMBL/GenBank/DDBJ databases">
        <title>Bombella genomes.</title>
        <authorList>
            <person name="Harer L."/>
            <person name="Styblova S."/>
            <person name="Ehrmann M."/>
        </authorList>
    </citation>
    <scope>NUCLEOTIDE SEQUENCE [LARGE SCALE GENOMIC DNA]</scope>
    <source>
        <strain evidence="2 3">TMW 2.2558</strain>
    </source>
</reference>
<protein>
    <submittedName>
        <fullName evidence="2">Antibiotic biosynthesis monooxygenase</fullName>
    </submittedName>
</protein>
<dbReference type="PROSITE" id="PS51725">
    <property type="entry name" value="ABM"/>
    <property type="match status" value="1"/>
</dbReference>
<dbReference type="PANTHER" id="PTHR33336">
    <property type="entry name" value="QUINOL MONOOXYGENASE YGIN-RELATED"/>
    <property type="match status" value="1"/>
</dbReference>
<evidence type="ECO:0000313" key="2">
    <source>
        <dbReference type="EMBL" id="MCX5614762.1"/>
    </source>
</evidence>
<keyword evidence="2" id="KW-0560">Oxidoreductase</keyword>
<dbReference type="PANTHER" id="PTHR33336:SF1">
    <property type="entry name" value="(4S)-4-HYDROXY-5-PHOSPHONOOXYPENTANE-2,3-DIONE ISOMERASE"/>
    <property type="match status" value="1"/>
</dbReference>
<feature type="domain" description="ABM" evidence="1">
    <location>
        <begin position="5"/>
        <end position="95"/>
    </location>
</feature>
<evidence type="ECO:0000259" key="1">
    <source>
        <dbReference type="PROSITE" id="PS51725"/>
    </source>
</evidence>
<dbReference type="SUPFAM" id="SSF54909">
    <property type="entry name" value="Dimeric alpha+beta barrel"/>
    <property type="match status" value="1"/>
</dbReference>
<dbReference type="Pfam" id="PF03992">
    <property type="entry name" value="ABM"/>
    <property type="match status" value="1"/>
</dbReference>
<comment type="caution">
    <text evidence="2">The sequence shown here is derived from an EMBL/GenBank/DDBJ whole genome shotgun (WGS) entry which is preliminary data.</text>
</comment>
<sequence length="98" mass="11387">MSQPLVVFAEFEATEASLAKFLEVCQYDALRSKTDEPGCLEFLIQRSVEEPYLVALYEVYKDEKAFQAHEAAPHFAVFRNALKELAITTRQIRFFHRQ</sequence>
<dbReference type="InterPro" id="IPR050744">
    <property type="entry name" value="AI-2_Isomerase_LsrG"/>
</dbReference>
<dbReference type="InterPro" id="IPR007138">
    <property type="entry name" value="ABM_dom"/>
</dbReference>